<sequence>MKRLREEKGNALLLVLLVTVVVSTIGLAVVSSTIGGAKRTTVRVADVDVTYEAVKAIDSYSARLSQSLREDPNLSIDSLTLSEELDPSFDMLLEGLTNTIENDLLMDPLIEAVETVDVTEDRYNIDSKTTLTRVLQVSITAEEADRGSVSRTATKELIVSPLPSFLKYALGSEKGTLSLHGSPHFQGDLFANSLSIQEQAEYETASGTKLSKATPMPSLSGDLYVGTPGSYEGWDFDPTELAGLLTEENFYKGKVPLLKNDSQYQSIDFDSAYAENRAAADEKTAVPKPFDSSTLTNEAKSVVESSNILYESKLVGGILKSVLRPLSAYADSAPLVKNINYIGDAVLRPTGELIQNLRVKGALTIFVDEDITLENIYVSSGVLKIVQTGGTLQLKGNIVSDQGIQLENEQGIFTSEAAVLYDEVAIDIQNDGDMILGETYSRGDVIVTNGSGSLVAAEAFQSGTDSVSESSDIVLTNNTGEMDILTAARAGENLIVSNNGLLSMEAPKEGANTFFAAENVNISSTGELSIKNHLEAEGSITLDLTKKASIEGLLLSNDNINLYAKESTDNDLYLDGSLFSEGDVTIQGDDEAGNDEENDTLSIDGTMYAKGKTNISNLSIRGWQDGQLVSLSKESLLITRINEFQNFGDSDEPDGGPYVPQSEDVIQPLKGFFYTDKDVVTDGSPPAADLYGVGSLFFVEGGLFAKGDFLINAVRGETDGFDIKSAIPTKGSQEDHFSRFIVNYDRTILLGQLDYLPKVEHLSLYSDQLIVE</sequence>
<accession>A0A1N6Q174</accession>
<reference evidence="4" key="2">
    <citation type="submission" date="2017-03" db="EMBL/GenBank/DDBJ databases">
        <title>Bacillus sp. V-88(T) DSM27956, whole genome shotgun sequencing project.</title>
        <authorList>
            <person name="Dastager S.G."/>
            <person name="Neurgaonkar P.S."/>
            <person name="Dharne M.S."/>
        </authorList>
    </citation>
    <scope>NUCLEOTIDE SEQUENCE [LARGE SCALE GENOMIC DNA]</scope>
    <source>
        <strain evidence="4">DSM 25145</strain>
    </source>
</reference>
<dbReference type="OrthoDB" id="2349072at2"/>
<reference evidence="1" key="3">
    <citation type="submission" date="2017-03" db="EMBL/GenBank/DDBJ databases">
        <authorList>
            <person name="Dastager S.G."/>
            <person name="Neurgaonkar P.S."/>
            <person name="Dharne M.S."/>
        </authorList>
    </citation>
    <scope>NUCLEOTIDE SEQUENCE</scope>
    <source>
        <strain evidence="1">DSM 25145</strain>
    </source>
</reference>
<proteinExistence type="predicted"/>
<evidence type="ECO:0008006" key="5">
    <source>
        <dbReference type="Google" id="ProtNLM"/>
    </source>
</evidence>
<evidence type="ECO:0000313" key="4">
    <source>
        <dbReference type="Proteomes" id="UP000215545"/>
    </source>
</evidence>
<keyword evidence="4" id="KW-1185">Reference proteome</keyword>
<dbReference type="AlphaFoldDB" id="A0A1N6Q174"/>
<gene>
    <name evidence="1" type="ORF">B1B05_03460</name>
    <name evidence="2" type="ORF">SAMN05443094_101711</name>
</gene>
<dbReference type="EMBL" id="FTLX01000001">
    <property type="protein sequence ID" value="SIQ10328.1"/>
    <property type="molecule type" value="Genomic_DNA"/>
</dbReference>
<dbReference type="Proteomes" id="UP000186385">
    <property type="component" value="Unassembled WGS sequence"/>
</dbReference>
<evidence type="ECO:0000313" key="3">
    <source>
        <dbReference type="Proteomes" id="UP000186385"/>
    </source>
</evidence>
<dbReference type="RefSeq" id="WP_045849826.1">
    <property type="nucleotide sequence ID" value="NZ_FTLX01000001.1"/>
</dbReference>
<evidence type="ECO:0000313" key="1">
    <source>
        <dbReference type="EMBL" id="OXS80551.1"/>
    </source>
</evidence>
<evidence type="ECO:0000313" key="2">
    <source>
        <dbReference type="EMBL" id="SIQ10328.1"/>
    </source>
</evidence>
<dbReference type="EMBL" id="MWSK01000001">
    <property type="protein sequence ID" value="OXS80551.1"/>
    <property type="molecule type" value="Genomic_DNA"/>
</dbReference>
<reference evidence="2 3" key="1">
    <citation type="submission" date="2017-01" db="EMBL/GenBank/DDBJ databases">
        <authorList>
            <person name="Mah S.A."/>
            <person name="Swanson W.J."/>
            <person name="Moy G.W."/>
            <person name="Vacquier V.D."/>
        </authorList>
    </citation>
    <scope>NUCLEOTIDE SEQUENCE [LARGE SCALE GENOMIC DNA]</scope>
    <source>
        <strain evidence="2 3">NIO-1016</strain>
    </source>
</reference>
<organism evidence="2 3">
    <name type="scientific">Domibacillus enclensis</name>
    <dbReference type="NCBI Taxonomy" id="1017273"/>
    <lineage>
        <taxon>Bacteria</taxon>
        <taxon>Bacillati</taxon>
        <taxon>Bacillota</taxon>
        <taxon>Bacilli</taxon>
        <taxon>Bacillales</taxon>
        <taxon>Bacillaceae</taxon>
        <taxon>Domibacillus</taxon>
    </lineage>
</organism>
<name>A0A1N6Q174_9BACI</name>
<dbReference type="STRING" id="1017273.SAMN05443094_101711"/>
<dbReference type="Proteomes" id="UP000215545">
    <property type="component" value="Unassembled WGS sequence"/>
</dbReference>
<protein>
    <recommendedName>
        <fullName evidence="5">PilX N-terminal</fullName>
    </recommendedName>
</protein>